<comment type="caution">
    <text evidence="13">The sequence shown here is derived from an EMBL/GenBank/DDBJ whole genome shotgun (WGS) entry which is preliminary data.</text>
</comment>
<evidence type="ECO:0000313" key="13">
    <source>
        <dbReference type="EMBL" id="KKK18122.1"/>
    </source>
</evidence>
<dbReference type="AlphaFoldDB" id="A0A0F8X3J2"/>
<dbReference type="CDD" id="cd02440">
    <property type="entry name" value="AdoMet_MTases"/>
    <property type="match status" value="1"/>
</dbReference>
<evidence type="ECO:0000256" key="3">
    <source>
        <dbReference type="ARBA" id="ARBA00022679"/>
    </source>
</evidence>
<protein>
    <recommendedName>
        <fullName evidence="10">Velvet complex subunit laeA</fullName>
    </recommendedName>
</protein>
<comment type="subcellular location">
    <subcellularLocation>
        <location evidence="1">Nucleus</location>
    </subcellularLocation>
</comment>
<evidence type="ECO:0000256" key="8">
    <source>
        <dbReference type="ARBA" id="ARBA00023242"/>
    </source>
</evidence>
<dbReference type="Pfam" id="PF13489">
    <property type="entry name" value="Methyltransf_23"/>
    <property type="match status" value="1"/>
</dbReference>
<proteinExistence type="inferred from homology"/>
<evidence type="ECO:0000256" key="5">
    <source>
        <dbReference type="ARBA" id="ARBA00022969"/>
    </source>
</evidence>
<dbReference type="GO" id="GO:0005634">
    <property type="term" value="C:nucleus"/>
    <property type="evidence" value="ECO:0007669"/>
    <property type="project" value="UniProtKB-SubCell"/>
</dbReference>
<keyword evidence="2" id="KW-0489">Methyltransferase</keyword>
<keyword evidence="5" id="KW-0749">Sporulation</keyword>
<evidence type="ECO:0000256" key="12">
    <source>
        <dbReference type="SAM" id="MobiDB-lite"/>
    </source>
</evidence>
<dbReference type="GO" id="GO:0030435">
    <property type="term" value="P:sporulation resulting in formation of a cellular spore"/>
    <property type="evidence" value="ECO:0007669"/>
    <property type="project" value="UniProtKB-KW"/>
</dbReference>
<evidence type="ECO:0000313" key="14">
    <source>
        <dbReference type="Proteomes" id="UP000034291"/>
    </source>
</evidence>
<evidence type="ECO:0000256" key="9">
    <source>
        <dbReference type="ARBA" id="ARBA00038158"/>
    </source>
</evidence>
<dbReference type="Proteomes" id="UP000034291">
    <property type="component" value="Unassembled WGS sequence"/>
</dbReference>
<reference evidence="13 14" key="1">
    <citation type="submission" date="2015-02" db="EMBL/GenBank/DDBJ databases">
        <title>Draft Genome Sequences of Two Closely-Related Aflatoxigenic Aspergillus Species Obtained from the Cote d'Ivoire.</title>
        <authorList>
            <person name="Moore G.G."/>
            <person name="Beltz S.B."/>
            <person name="Mack B.M."/>
        </authorList>
    </citation>
    <scope>NUCLEOTIDE SEQUENCE [LARGE SCALE GENOMIC DNA]</scope>
    <source>
        <strain evidence="13 14">SRRC1468</strain>
    </source>
</reference>
<evidence type="ECO:0000256" key="2">
    <source>
        <dbReference type="ARBA" id="ARBA00022603"/>
    </source>
</evidence>
<evidence type="ECO:0000256" key="4">
    <source>
        <dbReference type="ARBA" id="ARBA00022691"/>
    </source>
</evidence>
<dbReference type="STRING" id="308745.A0A0F8X3J2"/>
<keyword evidence="4" id="KW-0949">S-adenosyl-L-methionine</keyword>
<dbReference type="OrthoDB" id="2013972at2759"/>
<dbReference type="GO" id="GO:0008168">
    <property type="term" value="F:methyltransferase activity"/>
    <property type="evidence" value="ECO:0007669"/>
    <property type="project" value="UniProtKB-KW"/>
</dbReference>
<dbReference type="InterPro" id="IPR029063">
    <property type="entry name" value="SAM-dependent_MTases_sf"/>
</dbReference>
<dbReference type="EMBL" id="JZBS01002567">
    <property type="protein sequence ID" value="KKK18122.1"/>
    <property type="molecule type" value="Genomic_DNA"/>
</dbReference>
<dbReference type="Gene3D" id="3.40.50.150">
    <property type="entry name" value="Vaccinia Virus protein VP39"/>
    <property type="match status" value="1"/>
</dbReference>
<keyword evidence="14" id="KW-1185">Reference proteome</keyword>
<feature type="region of interest" description="Disordered" evidence="12">
    <location>
        <begin position="1"/>
        <end position="27"/>
    </location>
</feature>
<evidence type="ECO:0000256" key="11">
    <source>
        <dbReference type="ARBA" id="ARBA00047870"/>
    </source>
</evidence>
<evidence type="ECO:0000256" key="1">
    <source>
        <dbReference type="ARBA" id="ARBA00004123"/>
    </source>
</evidence>
<comment type="catalytic activity">
    <reaction evidence="11">
        <text>L-methionyl-[protein] + S-adenosyl-L-methionine = S-methyl-L-methionyl-[protein] + S-adenosyl-L-homocysteine</text>
        <dbReference type="Rhea" id="RHEA:60560"/>
        <dbReference type="Rhea" id="RHEA-COMP:12313"/>
        <dbReference type="Rhea" id="RHEA-COMP:15592"/>
        <dbReference type="ChEBI" id="CHEBI:16044"/>
        <dbReference type="ChEBI" id="CHEBI:57856"/>
        <dbReference type="ChEBI" id="CHEBI:59789"/>
        <dbReference type="ChEBI" id="CHEBI:142742"/>
    </reaction>
    <physiologicalReaction direction="left-to-right" evidence="11">
        <dbReference type="Rhea" id="RHEA:60561"/>
    </physiologicalReaction>
</comment>
<keyword evidence="7" id="KW-0804">Transcription</keyword>
<gene>
    <name evidence="13" type="ORF">ARAM_007801</name>
</gene>
<dbReference type="PANTHER" id="PTHR43591:SF30">
    <property type="entry name" value="PROTEIN-METHIONINE METHYLTRANSFERASE LAEA"/>
    <property type="match status" value="1"/>
</dbReference>
<comment type="similarity">
    <text evidence="9">Belongs to the methyltransferase superfamily. LaeA methyltransferase family.</text>
</comment>
<evidence type="ECO:0000256" key="7">
    <source>
        <dbReference type="ARBA" id="ARBA00023163"/>
    </source>
</evidence>
<evidence type="ECO:0000256" key="10">
    <source>
        <dbReference type="ARBA" id="ARBA00041581"/>
    </source>
</evidence>
<name>A0A0F8X3J2_9EURO</name>
<accession>A0A0F8X3J2</accession>
<keyword evidence="3" id="KW-0808">Transferase</keyword>
<keyword evidence="6" id="KW-0805">Transcription regulation</keyword>
<keyword evidence="8" id="KW-0539">Nucleus</keyword>
<dbReference type="PANTHER" id="PTHR43591">
    <property type="entry name" value="METHYLTRANSFERASE"/>
    <property type="match status" value="1"/>
</dbReference>
<dbReference type="SUPFAM" id="SSF53335">
    <property type="entry name" value="S-adenosyl-L-methionine-dependent methyltransferases"/>
    <property type="match status" value="1"/>
</dbReference>
<organism evidence="13 14">
    <name type="scientific">Aspergillus rambellii</name>
    <dbReference type="NCBI Taxonomy" id="308745"/>
    <lineage>
        <taxon>Eukaryota</taxon>
        <taxon>Fungi</taxon>
        <taxon>Dikarya</taxon>
        <taxon>Ascomycota</taxon>
        <taxon>Pezizomycotina</taxon>
        <taxon>Eurotiomycetes</taxon>
        <taxon>Eurotiomycetidae</taxon>
        <taxon>Eurotiales</taxon>
        <taxon>Aspergillaceae</taxon>
        <taxon>Aspergillus</taxon>
        <taxon>Aspergillus subgen. Nidulantes</taxon>
    </lineage>
</organism>
<sequence>MSSPLHNHYGYQSPRSSELGRSRQNSDAMDIQTITEREASGRNATASGSWNPNGSPCMSPTCSKYLSLTLSALSTGTLLPWSRRFDARSWACFCVVANIENFAPPPPFPLLLRNSEKNNFHEENGRTYHGFRRGVYMLPCDEQEQDRLDIFHKLFTVARVSDGLIYAPHPTGGRFLDLGCGTGIWAIEVANKYPDAFVVGVDLAPIQPPNQPKNCEFYAPFDFESRWALGEDSWDLIHLQMGCGSVTGWPNMYRKVFAHLRPGAWFEQVEIDFEPRCDDRSLDGLAIRHWYQYLKQATAETMRPIAHNSRDTIRDLQEAGFTEIDHQIVGLPLNPWHQDEHERKVARWYHLAISESIENLSLAPFSRVFGWPLEKIQQMAADVKSEAFNKEIHAYNILHIYQARKPLK</sequence>
<dbReference type="GO" id="GO:0032259">
    <property type="term" value="P:methylation"/>
    <property type="evidence" value="ECO:0007669"/>
    <property type="project" value="UniProtKB-KW"/>
</dbReference>
<evidence type="ECO:0000256" key="6">
    <source>
        <dbReference type="ARBA" id="ARBA00023015"/>
    </source>
</evidence>